<gene>
    <name evidence="1" type="ORF">IT779_07370</name>
</gene>
<name>A0A931I8K7_9NOCA</name>
<sequence length="293" mass="30789">MSLRPRFVAAGVLVALFGVALGIGALVGDPDERAPGDTGTPAASGLSAAASGYRLTDLTAPAAPNEAGTLRLRVLGPDGAPLTRFATQHEKKLHLIVVRSDTTEYRHAHPRMDADGLWSVDWTWAAPGTYRVFADFVPETPDSPGDLVLSETVTVTGDATPRPLAPISETASVDGYQVTRHGELDTRGGELRFTVSRGGFPVSDLEPYLGANGHLVALRAEDLAYLHVHPQTDGSRGPDVTFHAKALGAGRYRLYLDFAHGGSVHTAEFTVDARVLTDSSTGGDGVHTGGGHP</sequence>
<dbReference type="EMBL" id="JADMLG010000002">
    <property type="protein sequence ID" value="MBH0776101.1"/>
    <property type="molecule type" value="Genomic_DNA"/>
</dbReference>
<accession>A0A931I8K7</accession>
<evidence type="ECO:0000313" key="1">
    <source>
        <dbReference type="EMBL" id="MBH0776101.1"/>
    </source>
</evidence>
<proteinExistence type="predicted"/>
<protein>
    <recommendedName>
        <fullName evidence="3">Heavy-metal-associated domain-containing protein</fullName>
    </recommendedName>
</protein>
<dbReference type="Proteomes" id="UP000655751">
    <property type="component" value="Unassembled WGS sequence"/>
</dbReference>
<reference evidence="1" key="1">
    <citation type="submission" date="2020-11" db="EMBL/GenBank/DDBJ databases">
        <title>Nocardia NEAU-351.nov., a novel actinomycete isolated from the cow dung.</title>
        <authorList>
            <person name="Zhang X."/>
        </authorList>
    </citation>
    <scope>NUCLEOTIDE SEQUENCE</scope>
    <source>
        <strain evidence="1">NEAU-351</strain>
    </source>
</reference>
<evidence type="ECO:0000313" key="2">
    <source>
        <dbReference type="Proteomes" id="UP000655751"/>
    </source>
</evidence>
<organism evidence="1 2">
    <name type="scientific">Nocardia bovistercoris</name>
    <dbReference type="NCBI Taxonomy" id="2785916"/>
    <lineage>
        <taxon>Bacteria</taxon>
        <taxon>Bacillati</taxon>
        <taxon>Actinomycetota</taxon>
        <taxon>Actinomycetes</taxon>
        <taxon>Mycobacteriales</taxon>
        <taxon>Nocardiaceae</taxon>
        <taxon>Nocardia</taxon>
    </lineage>
</organism>
<dbReference type="AlphaFoldDB" id="A0A931I8K7"/>
<keyword evidence="2" id="KW-1185">Reference proteome</keyword>
<comment type="caution">
    <text evidence="1">The sequence shown here is derived from an EMBL/GenBank/DDBJ whole genome shotgun (WGS) entry which is preliminary data.</text>
</comment>
<dbReference type="RefSeq" id="WP_196148381.1">
    <property type="nucleotide sequence ID" value="NZ_JADMLG010000002.1"/>
</dbReference>
<evidence type="ECO:0008006" key="3">
    <source>
        <dbReference type="Google" id="ProtNLM"/>
    </source>
</evidence>